<organism evidence="4 5">
    <name type="scientific">Legionella lytica</name>
    <dbReference type="NCBI Taxonomy" id="96232"/>
    <lineage>
        <taxon>Bacteria</taxon>
        <taxon>Pseudomonadati</taxon>
        <taxon>Pseudomonadota</taxon>
        <taxon>Gammaproteobacteria</taxon>
        <taxon>Legionellales</taxon>
        <taxon>Legionellaceae</taxon>
        <taxon>Legionella</taxon>
    </lineage>
</organism>
<evidence type="ECO:0000256" key="2">
    <source>
        <dbReference type="ARBA" id="ARBA00022614"/>
    </source>
</evidence>
<keyword evidence="1" id="KW-0343">GTPase activation</keyword>
<dbReference type="SUPFAM" id="SSF52047">
    <property type="entry name" value="RNI-like"/>
    <property type="match status" value="1"/>
</dbReference>
<dbReference type="RefSeq" id="WP_400186442.1">
    <property type="nucleotide sequence ID" value="NZ_JBGORX010000001.1"/>
</dbReference>
<evidence type="ECO:0000256" key="1">
    <source>
        <dbReference type="ARBA" id="ARBA00022468"/>
    </source>
</evidence>
<evidence type="ECO:0000256" key="3">
    <source>
        <dbReference type="ARBA" id="ARBA00022737"/>
    </source>
</evidence>
<keyword evidence="2" id="KW-0433">Leucine-rich repeat</keyword>
<proteinExistence type="predicted"/>
<protein>
    <submittedName>
        <fullName evidence="4">Uncharacterized protein</fullName>
    </submittedName>
</protein>
<dbReference type="SMART" id="SM00368">
    <property type="entry name" value="LRR_RI"/>
    <property type="match status" value="6"/>
</dbReference>
<dbReference type="PROSITE" id="PS51450">
    <property type="entry name" value="LRR"/>
    <property type="match status" value="1"/>
</dbReference>
<dbReference type="Gene3D" id="3.80.10.10">
    <property type="entry name" value="Ribonuclease Inhibitor"/>
    <property type="match status" value="2"/>
</dbReference>
<dbReference type="InterPro" id="IPR027038">
    <property type="entry name" value="RanGap"/>
</dbReference>
<dbReference type="PANTHER" id="PTHR24113">
    <property type="entry name" value="RAN GTPASE-ACTIVATING PROTEIN 1"/>
    <property type="match status" value="1"/>
</dbReference>
<keyword evidence="5" id="KW-1185">Reference proteome</keyword>
<dbReference type="Proteomes" id="UP001615550">
    <property type="component" value="Unassembled WGS sequence"/>
</dbReference>
<dbReference type="InterPro" id="IPR032675">
    <property type="entry name" value="LRR_dom_sf"/>
</dbReference>
<reference evidence="4 5" key="1">
    <citation type="submission" date="2024-08" db="EMBL/GenBank/DDBJ databases">
        <title>Draft Genome Sequence of Legionella lytica strain DSB2004, Isolated From a Fire Sprinkler System.</title>
        <authorList>
            <person name="Everhart A.D."/>
            <person name="Kidane D.T."/>
            <person name="Farone A.L."/>
            <person name="Farone M.B."/>
        </authorList>
    </citation>
    <scope>NUCLEOTIDE SEQUENCE [LARGE SCALE GENOMIC DNA]</scope>
    <source>
        <strain evidence="4 5">DSB2004</strain>
    </source>
</reference>
<keyword evidence="3" id="KW-0677">Repeat</keyword>
<name>A0ABW8D658_9GAMM</name>
<accession>A0ABW8D658</accession>
<dbReference type="InterPro" id="IPR001611">
    <property type="entry name" value="Leu-rich_rpt"/>
</dbReference>
<dbReference type="EMBL" id="JBGORX010000001">
    <property type="protein sequence ID" value="MFJ1267692.1"/>
    <property type="molecule type" value="Genomic_DNA"/>
</dbReference>
<evidence type="ECO:0000313" key="4">
    <source>
        <dbReference type="EMBL" id="MFJ1267692.1"/>
    </source>
</evidence>
<sequence length="634" mass="71792">MPSFSIDLQKIANNDPSFKNLEPDWTITDDRVLSLAAALVNNSSLLSIDLWGTQFSDEHLNELTKALETHKKLSSLNLGKNQITELGASYIGELIEKNNVLIALILTRNALGGEGAKAIAQGLRANYGLSSLKLDHTAIDDHGAQALFTVLTVNTSLNFLDLSNNEITDLSVPYIIRMFGQNSTLSSLNLKQNSISHENLKEIDTLLGRNEQIYNIAQTAIDAIRKLPSEMPNWEQKGAFDNFNAVLKLKEQAQLEIETLFPGSRLVARIEEVWAGKQITILLTNPQITPESGAIELFDSLNSQQKQYPQYQQWLESMIFHYFSSIQPNSEYTYKKLLSYILQIPMSTDIQRLMDLCVFHQFNPEVILKPEPIQLVRSLIDNREALKTLQKEIPAIDKLVLNIITRFYAEEQSSKEIEINTQIIGVLLELPQNVATNLELNAALLRSLNLFFCATPNKAASFYKLWNHLSAGNELSPENLATEEVAKKSLIKKYYGIVLQISPNHYQNRFFIQQNVRPKKQDTGPVQEYVEQIPPQNAEPVQEQRIEPVQEQHAEPVEEQNPELVQEPLIEQAPEQNAELVPEQHLEQVPELNTDLIQEQQIDLIQEQNTALVEEQNAGLELEEEDGHVVLMRP</sequence>
<gene>
    <name evidence="4" type="ORF">ACD661_03855</name>
</gene>
<evidence type="ECO:0000313" key="5">
    <source>
        <dbReference type="Proteomes" id="UP001615550"/>
    </source>
</evidence>
<dbReference type="Pfam" id="PF13516">
    <property type="entry name" value="LRR_6"/>
    <property type="match status" value="3"/>
</dbReference>
<dbReference type="PANTHER" id="PTHR24113:SF12">
    <property type="entry name" value="RAN GTPASE-ACTIVATING PROTEIN 1"/>
    <property type="match status" value="1"/>
</dbReference>
<comment type="caution">
    <text evidence="4">The sequence shown here is derived from an EMBL/GenBank/DDBJ whole genome shotgun (WGS) entry which is preliminary data.</text>
</comment>